<dbReference type="AlphaFoldDB" id="A0A5N7BTD1"/>
<organism evidence="1">
    <name type="scientific">Petromyces alliaceus</name>
    <name type="common">Aspergillus alliaceus</name>
    <dbReference type="NCBI Taxonomy" id="209559"/>
    <lineage>
        <taxon>Eukaryota</taxon>
        <taxon>Fungi</taxon>
        <taxon>Dikarya</taxon>
        <taxon>Ascomycota</taxon>
        <taxon>Pezizomycotina</taxon>
        <taxon>Eurotiomycetes</taxon>
        <taxon>Eurotiomycetidae</taxon>
        <taxon>Eurotiales</taxon>
        <taxon>Aspergillaceae</taxon>
        <taxon>Aspergillus</taxon>
        <taxon>Aspergillus subgen. Circumdati</taxon>
    </lineage>
</organism>
<dbReference type="EMBL" id="ML735345">
    <property type="protein sequence ID" value="KAE8385092.1"/>
    <property type="molecule type" value="Genomic_DNA"/>
</dbReference>
<evidence type="ECO:0000313" key="1">
    <source>
        <dbReference type="EMBL" id="KAE8385092.1"/>
    </source>
</evidence>
<accession>A0A5N7BTD1</accession>
<reference evidence="1" key="1">
    <citation type="submission" date="2019-04" db="EMBL/GenBank/DDBJ databases">
        <title>Friends and foes A comparative genomics studyof 23 Aspergillus species from section Flavi.</title>
        <authorList>
            <consortium name="DOE Joint Genome Institute"/>
            <person name="Kjaerbolling I."/>
            <person name="Vesth T."/>
            <person name="Frisvad J.C."/>
            <person name="Nybo J.L."/>
            <person name="Theobald S."/>
            <person name="Kildgaard S."/>
            <person name="Isbrandt T."/>
            <person name="Kuo A."/>
            <person name="Sato A."/>
            <person name="Lyhne E.K."/>
            <person name="Kogle M.E."/>
            <person name="Wiebenga A."/>
            <person name="Kun R.S."/>
            <person name="Lubbers R.J."/>
            <person name="Makela M.R."/>
            <person name="Barry K."/>
            <person name="Chovatia M."/>
            <person name="Clum A."/>
            <person name="Daum C."/>
            <person name="Haridas S."/>
            <person name="He G."/>
            <person name="LaButti K."/>
            <person name="Lipzen A."/>
            <person name="Mondo S."/>
            <person name="Riley R."/>
            <person name="Salamov A."/>
            <person name="Simmons B.A."/>
            <person name="Magnuson J.K."/>
            <person name="Henrissat B."/>
            <person name="Mortensen U.H."/>
            <person name="Larsen T.O."/>
            <person name="Devries R.P."/>
            <person name="Grigoriev I.V."/>
            <person name="Machida M."/>
            <person name="Baker S.E."/>
            <person name="Andersen M.R."/>
        </authorList>
    </citation>
    <scope>NUCLEOTIDE SEQUENCE [LARGE SCALE GENOMIC DNA]</scope>
    <source>
        <strain evidence="1">IBT 14317</strain>
    </source>
</reference>
<sequence length="80" mass="8572">MALGAIFTPTFVIEISLGRIKTFGYVCAPGFNSAYEFHPLVKKGDGAITRIFHDGLDLPHKIITEIGVTCDFQSDAGAIG</sequence>
<name>A0A5N7BTD1_PETAA</name>
<protein>
    <submittedName>
        <fullName evidence="1">Uncharacterized protein</fullName>
    </submittedName>
</protein>
<gene>
    <name evidence="1" type="ORF">BDV23DRAFT_25441</name>
</gene>
<dbReference type="OrthoDB" id="5153231at2759"/>
<proteinExistence type="predicted"/>
<dbReference type="Proteomes" id="UP000326877">
    <property type="component" value="Unassembled WGS sequence"/>
</dbReference>